<sequence>MTLLLGASVRICSISAIKAFQNDLGISFRTSMQQISRLLLGACTFVALTGTLVTEVPVLSRWLLNPPGKIVFVCFLAMFGVSLLIRNETAALNANTFKNPLESGRFWLKYCLQNTFPALVYHSALTLGLIILLIASRTGIQWYFIIVMIAAFVMSLHKLIQTIRDIKGSVSPKRGQ</sequence>
<feature type="transmembrane region" description="Helical" evidence="1">
    <location>
        <begin position="70"/>
        <end position="86"/>
    </location>
</feature>
<proteinExistence type="predicted"/>
<reference evidence="2" key="1">
    <citation type="submission" date="2023-07" db="EMBL/GenBank/DDBJ databases">
        <title>Genomic Encyclopedia of Type Strains, Phase IV (KMG-IV): sequencing the most valuable type-strain genomes for metagenomic binning, comparative biology and taxonomic classification.</title>
        <authorList>
            <person name="Goeker M."/>
        </authorList>
    </citation>
    <scope>NUCLEOTIDE SEQUENCE</scope>
    <source>
        <strain evidence="2">DSM 24202</strain>
    </source>
</reference>
<name>A0AAE3VHI9_9BACT</name>
<keyword evidence="1" id="KW-0812">Transmembrane</keyword>
<accession>A0AAE3VHI9</accession>
<comment type="caution">
    <text evidence="2">The sequence shown here is derived from an EMBL/GenBank/DDBJ whole genome shotgun (WGS) entry which is preliminary data.</text>
</comment>
<feature type="transmembrane region" description="Helical" evidence="1">
    <location>
        <begin position="38"/>
        <end position="64"/>
    </location>
</feature>
<gene>
    <name evidence="2" type="ORF">J3R75_002671</name>
</gene>
<evidence type="ECO:0000313" key="2">
    <source>
        <dbReference type="EMBL" id="MDQ0290564.1"/>
    </source>
</evidence>
<dbReference type="AlphaFoldDB" id="A0AAE3VHI9"/>
<keyword evidence="1" id="KW-0472">Membrane</keyword>
<evidence type="ECO:0000256" key="1">
    <source>
        <dbReference type="SAM" id="Phobius"/>
    </source>
</evidence>
<keyword evidence="3" id="KW-1185">Reference proteome</keyword>
<evidence type="ECO:0000313" key="3">
    <source>
        <dbReference type="Proteomes" id="UP001238163"/>
    </source>
</evidence>
<dbReference type="Proteomes" id="UP001238163">
    <property type="component" value="Unassembled WGS sequence"/>
</dbReference>
<feature type="transmembrane region" description="Helical" evidence="1">
    <location>
        <begin position="107"/>
        <end position="134"/>
    </location>
</feature>
<keyword evidence="1" id="KW-1133">Transmembrane helix</keyword>
<dbReference type="EMBL" id="JAUSVL010000001">
    <property type="protein sequence ID" value="MDQ0290564.1"/>
    <property type="molecule type" value="Genomic_DNA"/>
</dbReference>
<organism evidence="2 3">
    <name type="scientific">Oligosphaera ethanolica</name>
    <dbReference type="NCBI Taxonomy" id="760260"/>
    <lineage>
        <taxon>Bacteria</taxon>
        <taxon>Pseudomonadati</taxon>
        <taxon>Lentisphaerota</taxon>
        <taxon>Oligosphaeria</taxon>
        <taxon>Oligosphaerales</taxon>
        <taxon>Oligosphaeraceae</taxon>
        <taxon>Oligosphaera</taxon>
    </lineage>
</organism>
<protein>
    <submittedName>
        <fullName evidence="2">Uncharacterized protein</fullName>
    </submittedName>
</protein>
<feature type="transmembrane region" description="Helical" evidence="1">
    <location>
        <begin position="140"/>
        <end position="160"/>
    </location>
</feature>